<reference evidence="1" key="1">
    <citation type="submission" date="2025-08" db="UniProtKB">
        <authorList>
            <consortium name="Ensembl"/>
        </authorList>
    </citation>
    <scope>IDENTIFICATION</scope>
</reference>
<protein>
    <submittedName>
        <fullName evidence="1">Uncharacterized protein</fullName>
    </submittedName>
</protein>
<dbReference type="Ensembl" id="ENSACOT00000003324.1">
    <property type="protein sequence ID" value="ENSACOP00000003207.1"/>
    <property type="gene ID" value="ENSACOG00000002245.1"/>
</dbReference>
<evidence type="ECO:0000313" key="2">
    <source>
        <dbReference type="Proteomes" id="UP000694522"/>
    </source>
</evidence>
<dbReference type="PANTHER" id="PTHR15045">
    <property type="entry name" value="FUCOSE-1-PHOSPHATE GUANYLYLTRANSFERASE"/>
    <property type="match status" value="1"/>
</dbReference>
<dbReference type="PANTHER" id="PTHR15045:SF1">
    <property type="entry name" value="FUCOSE-1-PHOSPHATE GUANYLYLTRANSFERASE"/>
    <property type="match status" value="1"/>
</dbReference>
<proteinExistence type="predicted"/>
<reference evidence="1" key="2">
    <citation type="submission" date="2025-09" db="UniProtKB">
        <authorList>
            <consortium name="Ensembl"/>
        </authorList>
    </citation>
    <scope>IDENTIFICATION</scope>
</reference>
<dbReference type="AlphaFoldDB" id="A0A8B9F4I0"/>
<keyword evidence="2" id="KW-1185">Reference proteome</keyword>
<name>A0A8B9F4I0_9PSIT</name>
<evidence type="ECO:0000313" key="1">
    <source>
        <dbReference type="Ensembl" id="ENSACOP00000003207.1"/>
    </source>
</evidence>
<dbReference type="Proteomes" id="UP000694522">
    <property type="component" value="Unplaced"/>
</dbReference>
<sequence length="164" mass="18411">AMPVASERSEARQEATGRRLARFAALRGKPCRPGEFWDVVALTAADAGQALAYRQQLDAKLRRKELPLGPRYLVFADPPGHKAGNGGSTLHVLQCLEDLCGDSWASFIVLLIHSGKFWFTFLTTMVRYLVTILTHALPFWDSVFRLVEFRLVVGRYCYHLSISS</sequence>
<organism evidence="1 2">
    <name type="scientific">Amazona collaria</name>
    <name type="common">yellow-billed parrot</name>
    <dbReference type="NCBI Taxonomy" id="241587"/>
    <lineage>
        <taxon>Eukaryota</taxon>
        <taxon>Metazoa</taxon>
        <taxon>Chordata</taxon>
        <taxon>Craniata</taxon>
        <taxon>Vertebrata</taxon>
        <taxon>Euteleostomi</taxon>
        <taxon>Archelosauria</taxon>
        <taxon>Archosauria</taxon>
        <taxon>Dinosauria</taxon>
        <taxon>Saurischia</taxon>
        <taxon>Theropoda</taxon>
        <taxon>Coelurosauria</taxon>
        <taxon>Aves</taxon>
        <taxon>Neognathae</taxon>
        <taxon>Neoaves</taxon>
        <taxon>Telluraves</taxon>
        <taxon>Australaves</taxon>
        <taxon>Psittaciformes</taxon>
        <taxon>Psittacidae</taxon>
        <taxon>Amazona</taxon>
    </lineage>
</organism>
<accession>A0A8B9F4I0</accession>